<reference evidence="1" key="1">
    <citation type="submission" date="2021-06" db="EMBL/GenBank/DDBJ databases">
        <authorList>
            <person name="Kallberg Y."/>
            <person name="Tangrot J."/>
            <person name="Rosling A."/>
        </authorList>
    </citation>
    <scope>NUCLEOTIDE SEQUENCE</scope>
    <source>
        <strain evidence="1">FL130A</strain>
    </source>
</reference>
<dbReference type="OrthoDB" id="10260545at2759"/>
<proteinExistence type="predicted"/>
<dbReference type="AlphaFoldDB" id="A0A9N9FB20"/>
<keyword evidence="2" id="KW-1185">Reference proteome</keyword>
<name>A0A9N9FB20_9GLOM</name>
<protein>
    <submittedName>
        <fullName evidence="1">11629_t:CDS:1</fullName>
    </submittedName>
</protein>
<evidence type="ECO:0000313" key="1">
    <source>
        <dbReference type="EMBL" id="CAG8521492.1"/>
    </source>
</evidence>
<evidence type="ECO:0000313" key="2">
    <source>
        <dbReference type="Proteomes" id="UP000789508"/>
    </source>
</evidence>
<comment type="caution">
    <text evidence="1">The sequence shown here is derived from an EMBL/GenBank/DDBJ whole genome shotgun (WGS) entry which is preliminary data.</text>
</comment>
<gene>
    <name evidence="1" type="ORF">ALEPTO_LOCUS4490</name>
</gene>
<organism evidence="1 2">
    <name type="scientific">Ambispora leptoticha</name>
    <dbReference type="NCBI Taxonomy" id="144679"/>
    <lineage>
        <taxon>Eukaryota</taxon>
        <taxon>Fungi</taxon>
        <taxon>Fungi incertae sedis</taxon>
        <taxon>Mucoromycota</taxon>
        <taxon>Glomeromycotina</taxon>
        <taxon>Glomeromycetes</taxon>
        <taxon>Archaeosporales</taxon>
        <taxon>Ambisporaceae</taxon>
        <taxon>Ambispora</taxon>
    </lineage>
</organism>
<dbReference type="EMBL" id="CAJVPS010001040">
    <property type="protein sequence ID" value="CAG8521492.1"/>
    <property type="molecule type" value="Genomic_DNA"/>
</dbReference>
<accession>A0A9N9FB20</accession>
<dbReference type="Proteomes" id="UP000789508">
    <property type="component" value="Unassembled WGS sequence"/>
</dbReference>
<sequence>MSLSNSSNLTSSSVATGSYSDHVDSKIKCCFKTCFKCNSFEMFGAATTFFETGNLSCFENEREHTQREVILPCNNDNNGDEEIKTIKFCNNHLSITFNDLIVHSTSIDFMNLSGGLTQRKRNALVRVNVKCQGQSFDNLLWGQGAKKMLGLPNAGGASVLSEVLSCEVMERILGVELFKTEMEVKYLFINQPMTDYLVKFHHPQQKILFCLGVSVTRAYAPKRRYTKQDAHKLLTRKLLGVNSSTRNIINAKVWKQILHIWCPNGKVANVVRRAYAKLDDTYKSNTVVVLSVVDSMWVFTNGKT</sequence>